<dbReference type="EC" id="3.1.3.18" evidence="5 10"/>
<dbReference type="AlphaFoldDB" id="A0AAU7KKT7"/>
<protein>
    <recommendedName>
        <fullName evidence="5 10">Phosphoglycolate phosphatase</fullName>
        <shortName evidence="10">PGP</shortName>
        <shortName evidence="10">PGPase</shortName>
        <ecNumber evidence="5 10">3.1.3.18</ecNumber>
    </recommendedName>
</protein>
<comment type="pathway">
    <text evidence="3 10">Organic acid metabolism; glycolate biosynthesis; glycolate from 2-phosphoglycolate: step 1/1.</text>
</comment>
<dbReference type="GO" id="GO:0005975">
    <property type="term" value="P:carbohydrate metabolic process"/>
    <property type="evidence" value="ECO:0007669"/>
    <property type="project" value="InterPro"/>
</dbReference>
<evidence type="ECO:0000256" key="6">
    <source>
        <dbReference type="ARBA" id="ARBA00022723"/>
    </source>
</evidence>
<evidence type="ECO:0000313" key="11">
    <source>
        <dbReference type="EMBL" id="XBO72132.1"/>
    </source>
</evidence>
<dbReference type="PANTHER" id="PTHR43434">
    <property type="entry name" value="PHOSPHOGLYCOLATE PHOSPHATASE"/>
    <property type="match status" value="1"/>
</dbReference>
<sequence>MGDALEGVLLVAFDLDGTLIDSVPDLAAAVDAALIDVELAPAGEARVRDWVGNGAWVLLERALTDALGEAPSEVLLKTAHERFLEHYHRRPCDRTRLYPGVTETLKRLFGRGLILCLVTNKPEAFIHPILEHLGIDGFFSACLGGDTLPRRKPDPMPLRHLSQQFDVCPSYCLMVGDSRHDVAAGKAAGFRTVAVPYGYNHGEPISLSEPDLVVESLEQLV</sequence>
<evidence type="ECO:0000256" key="8">
    <source>
        <dbReference type="ARBA" id="ARBA00022842"/>
    </source>
</evidence>
<dbReference type="SFLD" id="SFLDG01129">
    <property type="entry name" value="C1.5:_HAD__Beta-PGM__Phosphata"/>
    <property type="match status" value="1"/>
</dbReference>
<feature type="active site" description="Nucleophile" evidence="10">
    <location>
        <position position="14"/>
    </location>
</feature>
<feature type="binding site" evidence="10">
    <location>
        <position position="16"/>
    </location>
    <ligand>
        <name>Mg(2+)</name>
        <dbReference type="ChEBI" id="CHEBI:18420"/>
    </ligand>
</feature>
<dbReference type="PANTHER" id="PTHR43434:SF1">
    <property type="entry name" value="PHOSPHOGLYCOLATE PHOSPHATASE"/>
    <property type="match status" value="1"/>
</dbReference>
<organism evidence="11">
    <name type="scientific">Halomonas sp. RT37</name>
    <dbReference type="NCBI Taxonomy" id="2950872"/>
    <lineage>
        <taxon>Bacteria</taxon>
        <taxon>Pseudomonadati</taxon>
        <taxon>Pseudomonadota</taxon>
        <taxon>Gammaproteobacteria</taxon>
        <taxon>Oceanospirillales</taxon>
        <taxon>Halomonadaceae</taxon>
        <taxon>Halomonas</taxon>
    </lineage>
</organism>
<evidence type="ECO:0000256" key="3">
    <source>
        <dbReference type="ARBA" id="ARBA00004818"/>
    </source>
</evidence>
<dbReference type="CDD" id="cd16417">
    <property type="entry name" value="HAD_PGPase"/>
    <property type="match status" value="1"/>
</dbReference>
<dbReference type="SFLD" id="SFLDS00003">
    <property type="entry name" value="Haloacid_Dehalogenase"/>
    <property type="match status" value="1"/>
</dbReference>
<dbReference type="Gene3D" id="3.40.50.1000">
    <property type="entry name" value="HAD superfamily/HAD-like"/>
    <property type="match status" value="1"/>
</dbReference>
<feature type="binding site" evidence="10">
    <location>
        <position position="14"/>
    </location>
    <ligand>
        <name>Mg(2+)</name>
        <dbReference type="ChEBI" id="CHEBI:18420"/>
    </ligand>
</feature>
<evidence type="ECO:0000256" key="7">
    <source>
        <dbReference type="ARBA" id="ARBA00022801"/>
    </source>
</evidence>
<comment type="similarity">
    <text evidence="4 10">Belongs to the HAD-like hydrolase superfamily. CbbY/CbbZ/Gph/YieH family.</text>
</comment>
<keyword evidence="6 10" id="KW-0479">Metal-binding</keyword>
<dbReference type="InterPro" id="IPR037512">
    <property type="entry name" value="PGPase_prok"/>
</dbReference>
<evidence type="ECO:0000256" key="4">
    <source>
        <dbReference type="ARBA" id="ARBA00006171"/>
    </source>
</evidence>
<dbReference type="GO" id="GO:0005829">
    <property type="term" value="C:cytosol"/>
    <property type="evidence" value="ECO:0007669"/>
    <property type="project" value="TreeGrafter"/>
</dbReference>
<dbReference type="NCBIfam" id="TIGR01449">
    <property type="entry name" value="PGP_bact"/>
    <property type="match status" value="1"/>
</dbReference>
<name>A0AAU7KKT7_9GAMM</name>
<dbReference type="Pfam" id="PF13419">
    <property type="entry name" value="HAD_2"/>
    <property type="match status" value="1"/>
</dbReference>
<dbReference type="InterPro" id="IPR041492">
    <property type="entry name" value="HAD_2"/>
</dbReference>
<evidence type="ECO:0000256" key="10">
    <source>
        <dbReference type="HAMAP-Rule" id="MF_00495"/>
    </source>
</evidence>
<dbReference type="FunFam" id="3.40.50.1000:FF:000022">
    <property type="entry name" value="Phosphoglycolate phosphatase"/>
    <property type="match status" value="1"/>
</dbReference>
<comment type="cofactor">
    <cofactor evidence="2 10">
        <name>Mg(2+)</name>
        <dbReference type="ChEBI" id="CHEBI:18420"/>
    </cofactor>
</comment>
<feature type="binding site" evidence="10">
    <location>
        <position position="177"/>
    </location>
    <ligand>
        <name>Mg(2+)</name>
        <dbReference type="ChEBI" id="CHEBI:18420"/>
    </ligand>
</feature>
<dbReference type="NCBIfam" id="TIGR01549">
    <property type="entry name" value="HAD-SF-IA-v1"/>
    <property type="match status" value="1"/>
</dbReference>
<dbReference type="EMBL" id="CP098827">
    <property type="protein sequence ID" value="XBO72132.1"/>
    <property type="molecule type" value="Genomic_DNA"/>
</dbReference>
<dbReference type="InterPro" id="IPR006439">
    <property type="entry name" value="HAD-SF_hydro_IA"/>
</dbReference>
<keyword evidence="9 10" id="KW-0119">Carbohydrate metabolism</keyword>
<accession>A0AAU7KKT7</accession>
<evidence type="ECO:0000256" key="2">
    <source>
        <dbReference type="ARBA" id="ARBA00001946"/>
    </source>
</evidence>
<dbReference type="NCBIfam" id="NF009695">
    <property type="entry name" value="PRK13222.1-2"/>
    <property type="match status" value="1"/>
</dbReference>
<comment type="function">
    <text evidence="10">Specifically catalyzes the dephosphorylation of 2-phosphoglycolate. Is involved in the dissimilation of the intracellular 2-phosphoglycolate formed during the DNA repair of 3'-phosphoglycolate ends, a major class of DNA lesions induced by oxidative stress.</text>
</comment>
<dbReference type="Gene3D" id="1.10.150.240">
    <property type="entry name" value="Putative phosphatase, domain 2"/>
    <property type="match status" value="1"/>
</dbReference>
<evidence type="ECO:0000256" key="5">
    <source>
        <dbReference type="ARBA" id="ARBA00013078"/>
    </source>
</evidence>
<gene>
    <name evidence="11" type="ORF">NFG58_05320</name>
</gene>
<dbReference type="RefSeq" id="WP_108131492.1">
    <property type="nucleotide sequence ID" value="NZ_CP098827.1"/>
</dbReference>
<dbReference type="HAMAP" id="MF_00495">
    <property type="entry name" value="GPH_hydrolase_bact"/>
    <property type="match status" value="1"/>
</dbReference>
<evidence type="ECO:0000256" key="9">
    <source>
        <dbReference type="ARBA" id="ARBA00023277"/>
    </source>
</evidence>
<proteinExistence type="inferred from homology"/>
<dbReference type="GO" id="GO:0046295">
    <property type="term" value="P:glycolate biosynthetic process"/>
    <property type="evidence" value="ECO:0007669"/>
    <property type="project" value="UniProtKB-UniRule"/>
</dbReference>
<dbReference type="InterPro" id="IPR023214">
    <property type="entry name" value="HAD_sf"/>
</dbReference>
<dbReference type="SFLD" id="SFLDG01135">
    <property type="entry name" value="C1.5.6:_HAD__Beta-PGM__Phospha"/>
    <property type="match status" value="1"/>
</dbReference>
<reference evidence="11" key="1">
    <citation type="submission" date="2022-06" db="EMBL/GenBank/DDBJ databases">
        <title>A novel DMS-producing enzyme.</title>
        <authorList>
            <person name="Zhang Y."/>
        </authorList>
    </citation>
    <scope>NUCLEOTIDE SEQUENCE</scope>
    <source>
        <strain evidence="11">RT37</strain>
    </source>
</reference>
<dbReference type="InterPro" id="IPR036412">
    <property type="entry name" value="HAD-like_sf"/>
</dbReference>
<dbReference type="GO" id="GO:0008967">
    <property type="term" value="F:phosphoglycolate phosphatase activity"/>
    <property type="evidence" value="ECO:0007669"/>
    <property type="project" value="UniProtKB-UniRule"/>
</dbReference>
<evidence type="ECO:0000256" key="1">
    <source>
        <dbReference type="ARBA" id="ARBA00000830"/>
    </source>
</evidence>
<dbReference type="SUPFAM" id="SSF56784">
    <property type="entry name" value="HAD-like"/>
    <property type="match status" value="1"/>
</dbReference>
<keyword evidence="8 10" id="KW-0460">Magnesium</keyword>
<dbReference type="NCBIfam" id="TIGR01509">
    <property type="entry name" value="HAD-SF-IA-v3"/>
    <property type="match status" value="1"/>
</dbReference>
<dbReference type="InterPro" id="IPR050155">
    <property type="entry name" value="HAD-like_hydrolase_sf"/>
</dbReference>
<dbReference type="GO" id="GO:0046872">
    <property type="term" value="F:metal ion binding"/>
    <property type="evidence" value="ECO:0007669"/>
    <property type="project" value="UniProtKB-KW"/>
</dbReference>
<comment type="catalytic activity">
    <reaction evidence="1 10">
        <text>2-phosphoglycolate + H2O = glycolate + phosphate</text>
        <dbReference type="Rhea" id="RHEA:14369"/>
        <dbReference type="ChEBI" id="CHEBI:15377"/>
        <dbReference type="ChEBI" id="CHEBI:29805"/>
        <dbReference type="ChEBI" id="CHEBI:43474"/>
        <dbReference type="ChEBI" id="CHEBI:58033"/>
        <dbReference type="EC" id="3.1.3.18"/>
    </reaction>
</comment>
<dbReference type="GO" id="GO:0006281">
    <property type="term" value="P:DNA repair"/>
    <property type="evidence" value="ECO:0007669"/>
    <property type="project" value="TreeGrafter"/>
</dbReference>
<dbReference type="PRINTS" id="PR00413">
    <property type="entry name" value="HADHALOGNASE"/>
</dbReference>
<keyword evidence="7 10" id="KW-0378">Hydrolase</keyword>
<dbReference type="InterPro" id="IPR023198">
    <property type="entry name" value="PGP-like_dom2"/>
</dbReference>